<evidence type="ECO:0000313" key="2">
    <source>
        <dbReference type="EMBL" id="HCY80802.1"/>
    </source>
</evidence>
<keyword evidence="1" id="KW-0472">Membrane</keyword>
<sequence length="104" mass="11405">QELKLTEIKATQKLKEDQIAGKVAWEASAVDQMKGSWKDEVALVVLLAPAVLSFIPGMTEYVKQGFIALQETPTYYQHLLYIAISASFGIKGASGAMKLFGKKK</sequence>
<gene>
    <name evidence="2" type="ORF">DHV22_03940</name>
</gene>
<evidence type="ECO:0008006" key="4">
    <source>
        <dbReference type="Google" id="ProtNLM"/>
    </source>
</evidence>
<keyword evidence="1" id="KW-0812">Transmembrane</keyword>
<evidence type="ECO:0000313" key="3">
    <source>
        <dbReference type="Proteomes" id="UP000263268"/>
    </source>
</evidence>
<protein>
    <recommendedName>
        <fullName evidence="4">Holin</fullName>
    </recommendedName>
</protein>
<accession>A0A3D6BNI6</accession>
<dbReference type="Proteomes" id="UP000263268">
    <property type="component" value="Unassembled WGS sequence"/>
</dbReference>
<feature type="non-terminal residue" evidence="2">
    <location>
        <position position="1"/>
    </location>
</feature>
<feature type="transmembrane region" description="Helical" evidence="1">
    <location>
        <begin position="41"/>
        <end position="59"/>
    </location>
</feature>
<proteinExistence type="predicted"/>
<organism evidence="2 3">
    <name type="scientific">Xanthomarina gelatinilytica</name>
    <dbReference type="NCBI Taxonomy" id="1137281"/>
    <lineage>
        <taxon>Bacteria</taxon>
        <taxon>Pseudomonadati</taxon>
        <taxon>Bacteroidota</taxon>
        <taxon>Flavobacteriia</taxon>
        <taxon>Flavobacteriales</taxon>
        <taxon>Flavobacteriaceae</taxon>
        <taxon>Xanthomarina</taxon>
    </lineage>
</organism>
<name>A0A3D6BNI6_9FLAO</name>
<dbReference type="AlphaFoldDB" id="A0A3D6BNI6"/>
<keyword evidence="1" id="KW-1133">Transmembrane helix</keyword>
<dbReference type="EMBL" id="DPRK01000062">
    <property type="protein sequence ID" value="HCY80802.1"/>
    <property type="molecule type" value="Genomic_DNA"/>
</dbReference>
<evidence type="ECO:0000256" key="1">
    <source>
        <dbReference type="SAM" id="Phobius"/>
    </source>
</evidence>
<reference evidence="2 3" key="1">
    <citation type="journal article" date="2018" name="Nat. Biotechnol.">
        <title>A standardized bacterial taxonomy based on genome phylogeny substantially revises the tree of life.</title>
        <authorList>
            <person name="Parks D.H."/>
            <person name="Chuvochina M."/>
            <person name="Waite D.W."/>
            <person name="Rinke C."/>
            <person name="Skarshewski A."/>
            <person name="Chaumeil P.A."/>
            <person name="Hugenholtz P."/>
        </authorList>
    </citation>
    <scope>NUCLEOTIDE SEQUENCE [LARGE SCALE GENOMIC DNA]</scope>
    <source>
        <strain evidence="2">UBA10227</strain>
    </source>
</reference>
<comment type="caution">
    <text evidence="2">The sequence shown here is derived from an EMBL/GenBank/DDBJ whole genome shotgun (WGS) entry which is preliminary data.</text>
</comment>
<feature type="transmembrane region" description="Helical" evidence="1">
    <location>
        <begin position="79"/>
        <end position="100"/>
    </location>
</feature>